<feature type="signal peptide" evidence="1">
    <location>
        <begin position="1"/>
        <end position="29"/>
    </location>
</feature>
<dbReference type="InterPro" id="IPR006311">
    <property type="entry name" value="TAT_signal"/>
</dbReference>
<dbReference type="Pfam" id="PF20732">
    <property type="entry name" value="NamZ_C"/>
    <property type="match status" value="1"/>
</dbReference>
<feature type="domain" description="Peptidoglycan beta-N-acetylmuramidase NamZ C-terminal" evidence="3">
    <location>
        <begin position="277"/>
        <end position="428"/>
    </location>
</feature>
<name>A0A1H0AIW0_ALLAB</name>
<dbReference type="eggNOG" id="COG3876">
    <property type="taxonomic scope" value="Bacteria"/>
</dbReference>
<dbReference type="AlphaFoldDB" id="A0A1H0AIW0"/>
<dbReference type="OrthoDB" id="9801061at2"/>
<dbReference type="GO" id="GO:0033922">
    <property type="term" value="F:peptidoglycan beta-N-acetylmuramidase activity"/>
    <property type="evidence" value="ECO:0007669"/>
    <property type="project" value="InterPro"/>
</dbReference>
<sequence length="429" mass="46869">MDGLNRRKFLAAGALAAPAIGVGAGVAAAQPEAEAGAGFWRPPVRTGADQLAAGGWRALAGKKVGIVTNPTGVLSDMRHIVDAMADSKKVNIVGVFGPEHGFRGTAQAGGSEGEFIDPRTKLRVFDAYGINATKLAELYKKAGVDTVVFDIGDAGVRFYTYIWMLYTAMHAAILAGNLPVIVLDRPNPIGGQAFGPQLDPKHSSGVGRKPIALRHGMTMGELARLYNDTFLPQETGSKVTQLDVVEVRGWRRDSLFSDTGLLWVPPSPNVPTPDTVLAYPGTCLFEGTLWSEGRGTTRPFEIIGAPKVDWRWAEALNGYRMPGVLFREMYFQPTFNKHVGVNCGGVQLMITDKRRFEPIRAGVAMLVEAKKLYPGLFAWRTDNFIAKLWGTDRLKDMVERGAGVDEIVGSYQAEEADFRRHRAKYLIYR</sequence>
<feature type="domain" description="Peptidoglycan beta-N-acetylmuramidase NamZ N-terminal" evidence="2">
    <location>
        <begin position="64"/>
        <end position="273"/>
    </location>
</feature>
<dbReference type="PIRSF" id="PIRSF016719">
    <property type="entry name" value="UCP016719"/>
    <property type="match status" value="1"/>
</dbReference>
<organism evidence="4 5">
    <name type="scientific">Allokutzneria albata</name>
    <name type="common">Kibdelosporangium albatum</name>
    <dbReference type="NCBI Taxonomy" id="211114"/>
    <lineage>
        <taxon>Bacteria</taxon>
        <taxon>Bacillati</taxon>
        <taxon>Actinomycetota</taxon>
        <taxon>Actinomycetes</taxon>
        <taxon>Pseudonocardiales</taxon>
        <taxon>Pseudonocardiaceae</taxon>
        <taxon>Allokutzneria</taxon>
    </lineage>
</organism>
<evidence type="ECO:0000313" key="4">
    <source>
        <dbReference type="EMBL" id="SDN33325.1"/>
    </source>
</evidence>
<dbReference type="Gene3D" id="3.40.50.12170">
    <property type="entry name" value="Uncharacterised protein PF07075, DUF1343"/>
    <property type="match status" value="1"/>
</dbReference>
<gene>
    <name evidence="4" type="ORF">SAMN04489726_6100</name>
</gene>
<dbReference type="InterPro" id="IPR008302">
    <property type="entry name" value="NamZ"/>
</dbReference>
<feature type="chain" id="PRO_5009246824" evidence="1">
    <location>
        <begin position="30"/>
        <end position="429"/>
    </location>
</feature>
<reference evidence="4 5" key="1">
    <citation type="submission" date="2016-10" db="EMBL/GenBank/DDBJ databases">
        <authorList>
            <person name="de Groot N.N."/>
        </authorList>
    </citation>
    <scope>NUCLEOTIDE SEQUENCE [LARGE SCALE GENOMIC DNA]</scope>
    <source>
        <strain evidence="4 5">DSM 44149</strain>
    </source>
</reference>
<accession>A0A1H0AIW0</accession>
<evidence type="ECO:0000259" key="2">
    <source>
        <dbReference type="Pfam" id="PF07075"/>
    </source>
</evidence>
<dbReference type="InterPro" id="IPR048503">
    <property type="entry name" value="NamZ_C"/>
</dbReference>
<evidence type="ECO:0000256" key="1">
    <source>
        <dbReference type="SAM" id="SignalP"/>
    </source>
</evidence>
<dbReference type="EMBL" id="LT629701">
    <property type="protein sequence ID" value="SDN33325.1"/>
    <property type="molecule type" value="Genomic_DNA"/>
</dbReference>
<dbReference type="STRING" id="211114.SAMN04489726_6100"/>
<keyword evidence="1" id="KW-0732">Signal</keyword>
<dbReference type="Proteomes" id="UP000183376">
    <property type="component" value="Chromosome I"/>
</dbReference>
<dbReference type="InterPro" id="IPR048502">
    <property type="entry name" value="NamZ_N"/>
</dbReference>
<protein>
    <submittedName>
        <fullName evidence="4">Uncharacterized conserved protein YbbC, DUF1343 family</fullName>
    </submittedName>
</protein>
<dbReference type="Gene3D" id="3.90.1150.140">
    <property type="match status" value="1"/>
</dbReference>
<dbReference type="PANTHER" id="PTHR42915">
    <property type="entry name" value="HYPOTHETICAL 460 KDA PROTEIN IN FEUA-SIGW INTERGENIC REGION [PRECURSOR]"/>
    <property type="match status" value="1"/>
</dbReference>
<dbReference type="PANTHER" id="PTHR42915:SF1">
    <property type="entry name" value="PEPTIDOGLYCAN BETA-N-ACETYLMURAMIDASE NAMZ"/>
    <property type="match status" value="1"/>
</dbReference>
<dbReference type="RefSeq" id="WP_030428197.1">
    <property type="nucleotide sequence ID" value="NZ_JOEF01000003.1"/>
</dbReference>
<proteinExistence type="predicted"/>
<evidence type="ECO:0000313" key="5">
    <source>
        <dbReference type="Proteomes" id="UP000183376"/>
    </source>
</evidence>
<evidence type="ECO:0000259" key="3">
    <source>
        <dbReference type="Pfam" id="PF20732"/>
    </source>
</evidence>
<keyword evidence="5" id="KW-1185">Reference proteome</keyword>
<dbReference type="Pfam" id="PF07075">
    <property type="entry name" value="NamZ_N"/>
    <property type="match status" value="1"/>
</dbReference>
<dbReference type="PROSITE" id="PS51318">
    <property type="entry name" value="TAT"/>
    <property type="match status" value="1"/>
</dbReference>